<dbReference type="PIRSF" id="PIRSF037394">
    <property type="entry name" value="ABC_thiamine-permease_YkoE_prd"/>
    <property type="match status" value="1"/>
</dbReference>
<proteinExistence type="predicted"/>
<dbReference type="EMBL" id="JALBUR010000003">
    <property type="protein sequence ID" value="MDX8418924.1"/>
    <property type="molecule type" value="Genomic_DNA"/>
</dbReference>
<feature type="transmembrane region" description="Helical" evidence="1">
    <location>
        <begin position="85"/>
        <end position="107"/>
    </location>
</feature>
<feature type="transmembrane region" description="Helical" evidence="1">
    <location>
        <begin position="127"/>
        <end position="150"/>
    </location>
</feature>
<dbReference type="RefSeq" id="WP_370595497.1">
    <property type="nucleotide sequence ID" value="NZ_JALBUR010000003.1"/>
</dbReference>
<sequence length="209" mass="22601">MKEEKESIMHHLELRDVILMAGFGIIFAIVYLAVFNVGMGLSAALTTTGLGDFSFDIIYGVWFMAGTMAAYIIRKPGAGLIAEVLASVVELLMGNSGGIAVVITGLIQGLGTELGFAIFRYKRWDMASLSLASVLSGVFIYGYELYYLQYYMLPFGMHCGHLIIRSISGIVFSALIVKAVSDGLAKTGVLKNYAIGKTVKHAVVHEEEA</sequence>
<reference evidence="2 3" key="1">
    <citation type="submission" date="2022-03" db="EMBL/GenBank/DDBJ databases">
        <title>Novel taxa within the pig intestine.</title>
        <authorList>
            <person name="Wylensek D."/>
            <person name="Bishof K."/>
            <person name="Afrizal A."/>
            <person name="Clavel T."/>
        </authorList>
    </citation>
    <scope>NUCLEOTIDE SEQUENCE [LARGE SCALE GENOMIC DNA]</scope>
    <source>
        <strain evidence="2 3">CLA-KB-P133</strain>
    </source>
</reference>
<feature type="transmembrane region" description="Helical" evidence="1">
    <location>
        <begin position="162"/>
        <end position="181"/>
    </location>
</feature>
<keyword evidence="1" id="KW-1133">Transmembrane helix</keyword>
<evidence type="ECO:0000313" key="2">
    <source>
        <dbReference type="EMBL" id="MDX8418924.1"/>
    </source>
</evidence>
<evidence type="ECO:0000313" key="3">
    <source>
        <dbReference type="Proteomes" id="UP001286174"/>
    </source>
</evidence>
<comment type="caution">
    <text evidence="2">The sequence shown here is derived from an EMBL/GenBank/DDBJ whole genome shotgun (WGS) entry which is preliminary data.</text>
</comment>
<dbReference type="InterPro" id="IPR017195">
    <property type="entry name" value="ABC_thiamin-permease_prd"/>
</dbReference>
<accession>A0AB35U2L3</accession>
<feature type="transmembrane region" description="Helical" evidence="1">
    <location>
        <begin position="21"/>
        <end position="45"/>
    </location>
</feature>
<keyword evidence="1" id="KW-0812">Transmembrane</keyword>
<name>A0AB35U2L3_9FIRM</name>
<organism evidence="2 3">
    <name type="scientific">Grylomicrobium aquisgranensis</name>
    <dbReference type="NCBI Taxonomy" id="2926318"/>
    <lineage>
        <taxon>Bacteria</taxon>
        <taxon>Bacillati</taxon>
        <taxon>Bacillota</taxon>
        <taxon>Erysipelotrichia</taxon>
        <taxon>Erysipelotrichales</taxon>
        <taxon>Erysipelotrichaceae</taxon>
        <taxon>Grylomicrobium</taxon>
    </lineage>
</organism>
<protein>
    <submittedName>
        <fullName evidence="2">ECF transporter S component</fullName>
    </submittedName>
</protein>
<dbReference type="AlphaFoldDB" id="A0AB35U2L3"/>
<keyword evidence="1" id="KW-0472">Membrane</keyword>
<dbReference type="Pfam" id="PF09819">
    <property type="entry name" value="ABC_cobalt"/>
    <property type="match status" value="1"/>
</dbReference>
<gene>
    <name evidence="2" type="ORF">MOZ60_02315</name>
</gene>
<evidence type="ECO:0000256" key="1">
    <source>
        <dbReference type="SAM" id="Phobius"/>
    </source>
</evidence>
<dbReference type="Proteomes" id="UP001286174">
    <property type="component" value="Unassembled WGS sequence"/>
</dbReference>
<keyword evidence="3" id="KW-1185">Reference proteome</keyword>
<feature type="transmembrane region" description="Helical" evidence="1">
    <location>
        <begin position="57"/>
        <end position="73"/>
    </location>
</feature>